<feature type="compositionally biased region" description="Acidic residues" evidence="2">
    <location>
        <begin position="115"/>
        <end position="124"/>
    </location>
</feature>
<comment type="caution">
    <text evidence="3">The sequence shown here is derived from an EMBL/GenBank/DDBJ whole genome shotgun (WGS) entry which is preliminary data.</text>
</comment>
<name>A0A812QL28_9DINO</name>
<feature type="compositionally biased region" description="Basic and acidic residues" evidence="2">
    <location>
        <begin position="125"/>
        <end position="143"/>
    </location>
</feature>
<accession>A0A812QL28</accession>
<keyword evidence="4" id="KW-1185">Reference proteome</keyword>
<evidence type="ECO:0000313" key="3">
    <source>
        <dbReference type="EMBL" id="CAE7392564.1"/>
    </source>
</evidence>
<dbReference type="AlphaFoldDB" id="A0A812QL28"/>
<protein>
    <submittedName>
        <fullName evidence="3">Uncharacterized protein</fullName>
    </submittedName>
</protein>
<evidence type="ECO:0000313" key="4">
    <source>
        <dbReference type="Proteomes" id="UP000604046"/>
    </source>
</evidence>
<reference evidence="3" key="1">
    <citation type="submission" date="2021-02" db="EMBL/GenBank/DDBJ databases">
        <authorList>
            <person name="Dougan E. K."/>
            <person name="Rhodes N."/>
            <person name="Thang M."/>
            <person name="Chan C."/>
        </authorList>
    </citation>
    <scope>NUCLEOTIDE SEQUENCE</scope>
</reference>
<feature type="coiled-coil region" evidence="1">
    <location>
        <begin position="272"/>
        <end position="299"/>
    </location>
</feature>
<sequence length="389" mass="41989">MPYIYRYVSCTFALVTGVKCGPAEGHSREVCAEQCQTTPGDEVLGLVARDQVVDYARFCFYECKPPSGLTSSLNSQCLALAADETKQVIDADGNPVDPAFLYEHESQALALAKEGDEEVDPEDADPTRAKQTPKDSAVEKAPPETEGIEDTDSAAADEIPDVESDPLVAASRARDAAWQAEGSAAKAARAARKSVEALKAGRNETWLKAMSQADKALNFMKQTDTRLATAHVEGPKPWRIQAAEAARAAAQPYLEAQAHFGETLPSLDRQASMQASKAAKELQAKADELKTKAAVLRRRGQDTSADLTEQFAAQTARQAAAKEKAAAQWLAAAHSSEEKARDERYLENAQAAAQQAAQQLKLPQRYQLALAPDPLRHWAPTASYPLPSL</sequence>
<evidence type="ECO:0000256" key="2">
    <source>
        <dbReference type="SAM" id="MobiDB-lite"/>
    </source>
</evidence>
<feature type="region of interest" description="Disordered" evidence="2">
    <location>
        <begin position="112"/>
        <end position="161"/>
    </location>
</feature>
<proteinExistence type="predicted"/>
<dbReference type="OrthoDB" id="423750at2759"/>
<organism evidence="3 4">
    <name type="scientific">Symbiodinium natans</name>
    <dbReference type="NCBI Taxonomy" id="878477"/>
    <lineage>
        <taxon>Eukaryota</taxon>
        <taxon>Sar</taxon>
        <taxon>Alveolata</taxon>
        <taxon>Dinophyceae</taxon>
        <taxon>Suessiales</taxon>
        <taxon>Symbiodiniaceae</taxon>
        <taxon>Symbiodinium</taxon>
    </lineage>
</organism>
<dbReference type="EMBL" id="CAJNDS010002250">
    <property type="protein sequence ID" value="CAE7392564.1"/>
    <property type="molecule type" value="Genomic_DNA"/>
</dbReference>
<keyword evidence="1" id="KW-0175">Coiled coil</keyword>
<dbReference type="Proteomes" id="UP000604046">
    <property type="component" value="Unassembled WGS sequence"/>
</dbReference>
<gene>
    <name evidence="3" type="ORF">SNAT2548_LOCUS21396</name>
</gene>
<evidence type="ECO:0000256" key="1">
    <source>
        <dbReference type="SAM" id="Coils"/>
    </source>
</evidence>